<sequence>MVQEQILQQKTDFDMPVYLIWMPVLRQYTAEEIEGAKPKLMKRFHDPRFVHYWDGTDTIGRYVRKHLIPDYTKRAVFWDSGEVVWDAFVMFGEQGKWTEAKRNMKGWGRTIQGAFNELKRLVGEAQQ</sequence>
<dbReference type="AlphaFoldDB" id="W4LMB8"/>
<keyword evidence="2" id="KW-1185">Reference proteome</keyword>
<accession>W4LMB8</accession>
<comment type="caution">
    <text evidence="1">The sequence shown here is derived from an EMBL/GenBank/DDBJ whole genome shotgun (WGS) entry which is preliminary data.</text>
</comment>
<evidence type="ECO:0000313" key="1">
    <source>
        <dbReference type="EMBL" id="ETW99122.1"/>
    </source>
</evidence>
<protein>
    <submittedName>
        <fullName evidence="1">Uncharacterized protein</fullName>
    </submittedName>
</protein>
<gene>
    <name evidence="1" type="ORF">ETSY2_41535</name>
</gene>
<dbReference type="Proteomes" id="UP000019140">
    <property type="component" value="Unassembled WGS sequence"/>
</dbReference>
<dbReference type="HOGENOM" id="CLU_1966539_0_0_7"/>
<proteinExistence type="predicted"/>
<reference evidence="1 2" key="1">
    <citation type="journal article" date="2014" name="Nature">
        <title>An environmental bacterial taxon with a large and distinct metabolic repertoire.</title>
        <authorList>
            <person name="Wilson M.C."/>
            <person name="Mori T."/>
            <person name="Ruckert C."/>
            <person name="Uria A.R."/>
            <person name="Helf M.J."/>
            <person name="Takada K."/>
            <person name="Gernert C."/>
            <person name="Steffens U.A."/>
            <person name="Heycke N."/>
            <person name="Schmitt S."/>
            <person name="Rinke C."/>
            <person name="Helfrich E.J."/>
            <person name="Brachmann A.O."/>
            <person name="Gurgui C."/>
            <person name="Wakimoto T."/>
            <person name="Kracht M."/>
            <person name="Crusemann M."/>
            <person name="Hentschel U."/>
            <person name="Abe I."/>
            <person name="Matsunaga S."/>
            <person name="Kalinowski J."/>
            <person name="Takeyama H."/>
            <person name="Piel J."/>
        </authorList>
    </citation>
    <scope>NUCLEOTIDE SEQUENCE [LARGE SCALE GENOMIC DNA]</scope>
    <source>
        <strain evidence="2">TSY2</strain>
    </source>
</reference>
<dbReference type="EMBL" id="AZHX01001873">
    <property type="protein sequence ID" value="ETW99122.1"/>
    <property type="molecule type" value="Genomic_DNA"/>
</dbReference>
<name>W4LMB8_9BACT</name>
<evidence type="ECO:0000313" key="2">
    <source>
        <dbReference type="Proteomes" id="UP000019140"/>
    </source>
</evidence>
<organism evidence="1 2">
    <name type="scientific">Candidatus Entotheonella gemina</name>
    <dbReference type="NCBI Taxonomy" id="1429439"/>
    <lineage>
        <taxon>Bacteria</taxon>
        <taxon>Pseudomonadati</taxon>
        <taxon>Nitrospinota/Tectimicrobiota group</taxon>
        <taxon>Candidatus Tectimicrobiota</taxon>
        <taxon>Candidatus Entotheonellia</taxon>
        <taxon>Candidatus Entotheonellales</taxon>
        <taxon>Candidatus Entotheonellaceae</taxon>
        <taxon>Candidatus Entotheonella</taxon>
    </lineage>
</organism>